<dbReference type="EMBL" id="JADXDR010000046">
    <property type="protein sequence ID" value="KAI7842933.1"/>
    <property type="molecule type" value="Genomic_DNA"/>
</dbReference>
<feature type="domain" description="YbaK/aminoacyl-tRNA synthetase-associated" evidence="2">
    <location>
        <begin position="25"/>
        <end position="151"/>
    </location>
</feature>
<dbReference type="Pfam" id="PF04073">
    <property type="entry name" value="tRNA_edit"/>
    <property type="match status" value="1"/>
</dbReference>
<keyword evidence="4" id="KW-1185">Reference proteome</keyword>
<evidence type="ECO:0000259" key="2">
    <source>
        <dbReference type="Pfam" id="PF04073"/>
    </source>
</evidence>
<dbReference type="FunFam" id="3.90.960.10:FF:000005">
    <property type="entry name" value="Putative prolyl-tRNA synthetase"/>
    <property type="match status" value="1"/>
</dbReference>
<gene>
    <name evidence="3" type="ORF">COHA_003442</name>
</gene>
<dbReference type="SUPFAM" id="SSF55826">
    <property type="entry name" value="YbaK/ProRS associated domain"/>
    <property type="match status" value="1"/>
</dbReference>
<dbReference type="AlphaFoldDB" id="A0AAD5DUW7"/>
<dbReference type="Proteomes" id="UP001205105">
    <property type="component" value="Unassembled WGS sequence"/>
</dbReference>
<dbReference type="PANTHER" id="PTHR31423">
    <property type="entry name" value="YBAK DOMAIN-CONTAINING PROTEIN"/>
    <property type="match status" value="1"/>
</dbReference>
<name>A0AAD5DUW7_9CHLO</name>
<proteinExistence type="inferred from homology"/>
<organism evidence="3 4">
    <name type="scientific">Chlorella ohadii</name>
    <dbReference type="NCBI Taxonomy" id="2649997"/>
    <lineage>
        <taxon>Eukaryota</taxon>
        <taxon>Viridiplantae</taxon>
        <taxon>Chlorophyta</taxon>
        <taxon>core chlorophytes</taxon>
        <taxon>Trebouxiophyceae</taxon>
        <taxon>Chlorellales</taxon>
        <taxon>Chlorellaceae</taxon>
        <taxon>Chlorella clade</taxon>
        <taxon>Chlorella</taxon>
    </lineage>
</organism>
<dbReference type="InterPro" id="IPR040285">
    <property type="entry name" value="ProX/PRXD1"/>
</dbReference>
<comment type="caution">
    <text evidence="3">The sequence shown here is derived from an EMBL/GenBank/DDBJ whole genome shotgun (WGS) entry which is preliminary data.</text>
</comment>
<evidence type="ECO:0000313" key="4">
    <source>
        <dbReference type="Proteomes" id="UP001205105"/>
    </source>
</evidence>
<dbReference type="PANTHER" id="PTHR31423:SF3">
    <property type="entry name" value="PROLYL-TRNA SYNTHETASE ASSOCIATED DOMAIN-CONTAINING PROTEIN 1-RELATED"/>
    <property type="match status" value="1"/>
</dbReference>
<comment type="similarity">
    <text evidence="1">Belongs to the PRORSD1 family.</text>
</comment>
<sequence length="329" mass="33667">MAALDQQALLAKLQQLNIAHENHAHAAVMTCDAQAQALSGVEGVITKNLFLKDKKGRLYIITAAADTKVDLKLMSLRLGCGKGGVRLAPDDLLTSVLQVPLGSVTPLAVAQPSAAGVALLLDATLKQQPRICVHPLDNRTTTVLSPEGLEAFLRSLGREPVWVDLEAEPQINKDNPPDLKPIADAAAVLAPDEKGAAAVAKGETTVPKHTKLDAKVEAAIAAGKAPAPMPAAAKPAAAAAKPAAAAAAGPRAAREPKADDVLRVTEDLVSKIATTLMGAEAAAAADPDKLRQLKADVAMELNALRNAAYAGGFTAAKGAMTAAASGLFA</sequence>
<reference evidence="3" key="1">
    <citation type="submission" date="2020-11" db="EMBL/GenBank/DDBJ databases">
        <title>Chlorella ohadii genome sequencing and assembly.</title>
        <authorList>
            <person name="Murik O."/>
            <person name="Treves H."/>
            <person name="Kedem I."/>
            <person name="Shotland Y."/>
            <person name="Kaplan A."/>
        </authorList>
    </citation>
    <scope>NUCLEOTIDE SEQUENCE</scope>
    <source>
        <strain evidence="3">1</strain>
    </source>
</reference>
<evidence type="ECO:0000313" key="3">
    <source>
        <dbReference type="EMBL" id="KAI7842933.1"/>
    </source>
</evidence>
<dbReference type="InterPro" id="IPR007214">
    <property type="entry name" value="YbaK/aa-tRNA-synth-assoc-dom"/>
</dbReference>
<dbReference type="InterPro" id="IPR036754">
    <property type="entry name" value="YbaK/aa-tRNA-synt-asso_dom_sf"/>
</dbReference>
<evidence type="ECO:0000256" key="1">
    <source>
        <dbReference type="ARBA" id="ARBA00010201"/>
    </source>
</evidence>
<accession>A0AAD5DUW7</accession>
<dbReference type="Gene3D" id="3.90.960.10">
    <property type="entry name" value="YbaK/aminoacyl-tRNA synthetase-associated domain"/>
    <property type="match status" value="1"/>
</dbReference>
<protein>
    <recommendedName>
        <fullName evidence="2">YbaK/aminoacyl-tRNA synthetase-associated domain-containing protein</fullName>
    </recommendedName>
</protein>
<dbReference type="GO" id="GO:0002161">
    <property type="term" value="F:aminoacyl-tRNA deacylase activity"/>
    <property type="evidence" value="ECO:0007669"/>
    <property type="project" value="InterPro"/>
</dbReference>
<dbReference type="CDD" id="cd04335">
    <property type="entry name" value="PrdX_deacylase"/>
    <property type="match status" value="1"/>
</dbReference>